<evidence type="ECO:0000259" key="4">
    <source>
        <dbReference type="Pfam" id="PF03446"/>
    </source>
</evidence>
<dbReference type="PIRSF" id="PIRSF000103">
    <property type="entry name" value="HIBADH"/>
    <property type="match status" value="1"/>
</dbReference>
<sequence>MKKLSYVGLGVMGYGMAMNLAKGEKSGKYKFLAVDRDEHVLQKFKEKGYQSTNDIGEATDSDYIFLCLPNLEIVKDVVLGENGLIHKLKPGQVIVDFSTISYLGAIEIAEKCKEKNIEFLDCPISGQQSKSLDGTLSIMCGGKEEVFNQVKSYLDCMGSQVLYMGDNGAGQLTKMINNCALNICVASFSELMPVGVKLGLNPEKLGDVLMTATGSSFASQTLIPKVLEGNFEHGFSLGRAYKDMESMFEVLTKSEIPLPTLSGTMQSYQMALQKGYRDEYKHAMVKVYEELLDVKVRKANYN</sequence>
<name>A0ABV8UV04_9BACL</name>
<dbReference type="GO" id="GO:0016491">
    <property type="term" value="F:oxidoreductase activity"/>
    <property type="evidence" value="ECO:0007669"/>
    <property type="project" value="UniProtKB-KW"/>
</dbReference>
<dbReference type="InterPro" id="IPR036291">
    <property type="entry name" value="NAD(P)-bd_dom_sf"/>
</dbReference>
<dbReference type="Gene3D" id="3.40.50.720">
    <property type="entry name" value="NAD(P)-binding Rossmann-like Domain"/>
    <property type="match status" value="1"/>
</dbReference>
<comment type="caution">
    <text evidence="6">The sequence shown here is derived from an EMBL/GenBank/DDBJ whole genome shotgun (WGS) entry which is preliminary data.</text>
</comment>
<dbReference type="PROSITE" id="PS00895">
    <property type="entry name" value="3_HYDROXYISOBUT_DH"/>
    <property type="match status" value="1"/>
</dbReference>
<evidence type="ECO:0000313" key="7">
    <source>
        <dbReference type="Proteomes" id="UP001595733"/>
    </source>
</evidence>
<feature type="domain" description="3-hydroxyisobutyrate dehydrogenase-like NAD-binding" evidence="5">
    <location>
        <begin position="168"/>
        <end position="288"/>
    </location>
</feature>
<dbReference type="InterPro" id="IPR006115">
    <property type="entry name" value="6PGDH_NADP-bd"/>
</dbReference>
<dbReference type="InterPro" id="IPR002204">
    <property type="entry name" value="3-OH-isobutyrate_DH-rel_CS"/>
</dbReference>
<evidence type="ECO:0000256" key="1">
    <source>
        <dbReference type="ARBA" id="ARBA00009080"/>
    </source>
</evidence>
<dbReference type="InterPro" id="IPR029154">
    <property type="entry name" value="HIBADH-like_NADP-bd"/>
</dbReference>
<evidence type="ECO:0000256" key="3">
    <source>
        <dbReference type="ARBA" id="ARBA00023027"/>
    </source>
</evidence>
<dbReference type="InterPro" id="IPR015815">
    <property type="entry name" value="HIBADH-related"/>
</dbReference>
<keyword evidence="3" id="KW-0520">NAD</keyword>
<organism evidence="6 7">
    <name type="scientific">Chryseomicrobium palamuruense</name>
    <dbReference type="NCBI Taxonomy" id="682973"/>
    <lineage>
        <taxon>Bacteria</taxon>
        <taxon>Bacillati</taxon>
        <taxon>Bacillota</taxon>
        <taxon>Bacilli</taxon>
        <taxon>Bacillales</taxon>
        <taxon>Caryophanaceae</taxon>
        <taxon>Chryseomicrobium</taxon>
    </lineage>
</organism>
<reference evidence="7" key="1">
    <citation type="journal article" date="2019" name="Int. J. Syst. Evol. Microbiol.">
        <title>The Global Catalogue of Microorganisms (GCM) 10K type strain sequencing project: providing services to taxonomists for standard genome sequencing and annotation.</title>
        <authorList>
            <consortium name="The Broad Institute Genomics Platform"/>
            <consortium name="The Broad Institute Genome Sequencing Center for Infectious Disease"/>
            <person name="Wu L."/>
            <person name="Ma J."/>
        </authorList>
    </citation>
    <scope>NUCLEOTIDE SEQUENCE [LARGE SCALE GENOMIC DNA]</scope>
    <source>
        <strain evidence="7">CCUG 50353</strain>
    </source>
</reference>
<dbReference type="EMBL" id="JBHSEF010000010">
    <property type="protein sequence ID" value="MFC4354280.1"/>
    <property type="molecule type" value="Genomic_DNA"/>
</dbReference>
<dbReference type="SUPFAM" id="SSF51735">
    <property type="entry name" value="NAD(P)-binding Rossmann-fold domains"/>
    <property type="match status" value="1"/>
</dbReference>
<dbReference type="PANTHER" id="PTHR43060:SF15">
    <property type="entry name" value="3-HYDROXYISOBUTYRATE DEHYDROGENASE-LIKE 1, MITOCHONDRIAL-RELATED"/>
    <property type="match status" value="1"/>
</dbReference>
<dbReference type="Pfam" id="PF14833">
    <property type="entry name" value="NAD_binding_11"/>
    <property type="match status" value="1"/>
</dbReference>
<dbReference type="Proteomes" id="UP001595733">
    <property type="component" value="Unassembled WGS sequence"/>
</dbReference>
<gene>
    <name evidence="6" type="ORF">ACFO0S_04230</name>
</gene>
<dbReference type="RefSeq" id="WP_378140545.1">
    <property type="nucleotide sequence ID" value="NZ_JBHSEF010000010.1"/>
</dbReference>
<dbReference type="InterPro" id="IPR008927">
    <property type="entry name" value="6-PGluconate_DH-like_C_sf"/>
</dbReference>
<accession>A0ABV8UV04</accession>
<dbReference type="Pfam" id="PF03446">
    <property type="entry name" value="NAD_binding_2"/>
    <property type="match status" value="1"/>
</dbReference>
<comment type="similarity">
    <text evidence="1">Belongs to the HIBADH-related family.</text>
</comment>
<dbReference type="Gene3D" id="1.10.1040.10">
    <property type="entry name" value="N-(1-d-carboxylethyl)-l-norvaline Dehydrogenase, domain 2"/>
    <property type="match status" value="1"/>
</dbReference>
<keyword evidence="7" id="KW-1185">Reference proteome</keyword>
<dbReference type="EC" id="1.1.-.-" evidence="6"/>
<dbReference type="SUPFAM" id="SSF48179">
    <property type="entry name" value="6-phosphogluconate dehydrogenase C-terminal domain-like"/>
    <property type="match status" value="1"/>
</dbReference>
<evidence type="ECO:0000313" key="6">
    <source>
        <dbReference type="EMBL" id="MFC4354280.1"/>
    </source>
</evidence>
<dbReference type="PANTHER" id="PTHR43060">
    <property type="entry name" value="3-HYDROXYISOBUTYRATE DEHYDROGENASE-LIKE 1, MITOCHONDRIAL-RELATED"/>
    <property type="match status" value="1"/>
</dbReference>
<proteinExistence type="inferred from homology"/>
<feature type="domain" description="6-phosphogluconate dehydrogenase NADP-binding" evidence="4">
    <location>
        <begin position="4"/>
        <end position="165"/>
    </location>
</feature>
<keyword evidence="2 6" id="KW-0560">Oxidoreductase</keyword>
<evidence type="ECO:0000256" key="2">
    <source>
        <dbReference type="ARBA" id="ARBA00023002"/>
    </source>
</evidence>
<dbReference type="InterPro" id="IPR013328">
    <property type="entry name" value="6PGD_dom2"/>
</dbReference>
<evidence type="ECO:0000259" key="5">
    <source>
        <dbReference type="Pfam" id="PF14833"/>
    </source>
</evidence>
<protein>
    <submittedName>
        <fullName evidence="6">NAD(P)-dependent oxidoreductase</fullName>
        <ecNumber evidence="6">1.1.-.-</ecNumber>
    </submittedName>
</protein>